<proteinExistence type="predicted"/>
<feature type="region of interest" description="Disordered" evidence="1">
    <location>
        <begin position="58"/>
        <end position="162"/>
    </location>
</feature>
<dbReference type="Proteomes" id="UP000504604">
    <property type="component" value="Linkage group LG5"/>
</dbReference>
<dbReference type="RefSeq" id="XP_020549447.1">
    <property type="nucleotide sequence ID" value="XM_020693788.1"/>
</dbReference>
<dbReference type="RefSeq" id="XP_011077609.1">
    <property type="nucleotide sequence ID" value="XM_011079307.2"/>
</dbReference>
<feature type="compositionally biased region" description="Low complexity" evidence="1">
    <location>
        <begin position="64"/>
        <end position="74"/>
    </location>
</feature>
<feature type="region of interest" description="Disordered" evidence="1">
    <location>
        <begin position="189"/>
        <end position="253"/>
    </location>
</feature>
<feature type="region of interest" description="Disordered" evidence="1">
    <location>
        <begin position="643"/>
        <end position="674"/>
    </location>
</feature>
<dbReference type="PANTHER" id="PTHR31390">
    <property type="entry name" value="EXPRESSED PROTEIN"/>
    <property type="match status" value="1"/>
</dbReference>
<reference evidence="3 4" key="2">
    <citation type="submission" date="2025-04" db="UniProtKB">
        <authorList>
            <consortium name="RefSeq"/>
        </authorList>
    </citation>
    <scope>IDENTIFICATION</scope>
</reference>
<feature type="region of interest" description="Disordered" evidence="1">
    <location>
        <begin position="481"/>
        <end position="500"/>
    </location>
</feature>
<feature type="region of interest" description="Disordered" evidence="1">
    <location>
        <begin position="445"/>
        <end position="473"/>
    </location>
</feature>
<dbReference type="InterPro" id="IPR021916">
    <property type="entry name" value="DUF3527"/>
</dbReference>
<dbReference type="PANTHER" id="PTHR31390:SF12">
    <property type="entry name" value="PUTATIVE (DUF3527)-RELATED"/>
    <property type="match status" value="1"/>
</dbReference>
<dbReference type="OrthoDB" id="1898655at2759"/>
<feature type="compositionally biased region" description="Basic and acidic residues" evidence="1">
    <location>
        <begin position="450"/>
        <end position="461"/>
    </location>
</feature>
<dbReference type="Pfam" id="PF12043">
    <property type="entry name" value="DUF3527"/>
    <property type="match status" value="2"/>
</dbReference>
<evidence type="ECO:0000313" key="2">
    <source>
        <dbReference type="Proteomes" id="UP000504604"/>
    </source>
</evidence>
<evidence type="ECO:0000313" key="3">
    <source>
        <dbReference type="RefSeq" id="XP_011077609.1"/>
    </source>
</evidence>
<feature type="region of interest" description="Disordered" evidence="1">
    <location>
        <begin position="393"/>
        <end position="413"/>
    </location>
</feature>
<feature type="compositionally biased region" description="Low complexity" evidence="1">
    <location>
        <begin position="136"/>
        <end position="154"/>
    </location>
</feature>
<name>A0A6I9T270_SESIN</name>
<evidence type="ECO:0000256" key="1">
    <source>
        <dbReference type="SAM" id="MobiDB-lite"/>
    </source>
</evidence>
<gene>
    <name evidence="3 4" type="primary">LOC105161576</name>
</gene>
<feature type="compositionally biased region" description="Basic and acidic residues" evidence="1">
    <location>
        <begin position="643"/>
        <end position="671"/>
    </location>
</feature>
<sequence length="838" mass="92074">MEHKTCTDDEIIKYMSNLPRFLQQVEKESSIQEKALNFGVLDWKRLETWKYNERMPGIYDKKTSSSFGNSSTSGPPKMGPNVERQPSADGMNPSSLSSGKQRMPHGSPFSSPQRHRPHGVSPSSLSSGKQSVPRGSRFSSPQRLLPPSLSSHLNSSKDGRNNIYHKEEKYVEGTKSNAGEPQNQVFQDAESGTTRLQPENCHQKVKFYDRSSSTTNLDSTKRKDSEKEIVSAKEASSADWGKHKLSLSSHDSERRLNDGVDFKSQCCPADQENVVFLRRKHLPKRNSSKSSQFTESRTSLGEQLAEAIGNENSGHLSPHGLHAGESCANIQHSAPLLSGATFHTESAMESHNSGTSQAIDLGNCTTERLMVNRGTRRLSFSIEVSDKMQEEIAEQSSVKGRPSSVARPSSFNLERMSRSSTFKERLVIPQFSSSYVTVQSCQVRPGVSSVKDDSEREKENSSSKGRSSPLRRLLDPLLKRKGTQSAKTIQPPNPCLDPTTLRTIGSMGPSRDRKPEASTIQALLEPTLRNGLPFFKLVVDNSTDVLVAVVKKLPTSGKSDPRMIYAFYSVHEIKKKSMNWISQGLKSENCSLGYNIVGQMKSSASYQPKGVAREFVLNNVESGQVNKEMAAIVVESSSEELNVRDLSDRSQLNNEREHKGSVPKETLDTGKNKNSNGMVVILPGAPHGSPIKGTPSSLISRWRSGGSCDCGGWDVGCNLRILTDNRKGSKTLETSDRVDLSVQGGSGKPVFSLEPFRNGLYSIQLDASISLLEAFATCVAYITCLKFLDIFDTRDQSDTKHSPKAIAGTDQMKKASTFQAQVPAEYVTCPPLSPAGRI</sequence>
<dbReference type="GeneID" id="105161576"/>
<reference evidence="3 4" key="1">
    <citation type="journal article" date="2012" name="BMC Genomics">
        <title>Development and validation of genic-SSR markers in sesame by RNA-seq.</title>
        <authorList>
            <person name="Zhang H."/>
            <person name="Wei L."/>
            <person name="Miao H."/>
            <person name="Zhang T."/>
            <person name="Wang C."/>
        </authorList>
    </citation>
    <scope>NUCLEOTIDE SEQUENCE</scope>
</reference>
<protein>
    <submittedName>
        <fullName evidence="3 4">Uncharacterized protein LOC105161576</fullName>
    </submittedName>
</protein>
<evidence type="ECO:0000313" key="4">
    <source>
        <dbReference type="RefSeq" id="XP_020549447.1"/>
    </source>
</evidence>
<accession>A0A6I9T270</accession>
<organism evidence="2 3">
    <name type="scientific">Sesamum indicum</name>
    <name type="common">Oriental sesame</name>
    <name type="synonym">Sesamum orientale</name>
    <dbReference type="NCBI Taxonomy" id="4182"/>
    <lineage>
        <taxon>Eukaryota</taxon>
        <taxon>Viridiplantae</taxon>
        <taxon>Streptophyta</taxon>
        <taxon>Embryophyta</taxon>
        <taxon>Tracheophyta</taxon>
        <taxon>Spermatophyta</taxon>
        <taxon>Magnoliopsida</taxon>
        <taxon>eudicotyledons</taxon>
        <taxon>Gunneridae</taxon>
        <taxon>Pentapetalae</taxon>
        <taxon>asterids</taxon>
        <taxon>lamiids</taxon>
        <taxon>Lamiales</taxon>
        <taxon>Pedaliaceae</taxon>
        <taxon>Sesamum</taxon>
    </lineage>
</organism>
<dbReference type="KEGG" id="sind:105161576"/>
<keyword evidence="2" id="KW-1185">Reference proteome</keyword>
<feature type="compositionally biased region" description="Polar residues" evidence="1">
    <location>
        <begin position="121"/>
        <end position="130"/>
    </location>
</feature>
<dbReference type="AlphaFoldDB" id="A0A6I9T270"/>
<feature type="compositionally biased region" description="Basic and acidic residues" evidence="1">
    <location>
        <begin position="219"/>
        <end position="231"/>
    </location>
</feature>